<protein>
    <submittedName>
        <fullName evidence="3">Peptidylprolyl isomerase</fullName>
    </submittedName>
</protein>
<evidence type="ECO:0000259" key="2">
    <source>
        <dbReference type="Pfam" id="PF13145"/>
    </source>
</evidence>
<dbReference type="RefSeq" id="WP_332288195.1">
    <property type="nucleotide sequence ID" value="NZ_JAZIBG010000017.1"/>
</dbReference>
<organism evidence="3 4">
    <name type="scientific">Aquincola agrisoli</name>
    <dbReference type="NCBI Taxonomy" id="3119538"/>
    <lineage>
        <taxon>Bacteria</taxon>
        <taxon>Pseudomonadati</taxon>
        <taxon>Pseudomonadota</taxon>
        <taxon>Betaproteobacteria</taxon>
        <taxon>Burkholderiales</taxon>
        <taxon>Sphaerotilaceae</taxon>
        <taxon>Aquincola</taxon>
    </lineage>
</organism>
<sequence length="288" mass="32114">MSSSRTNAASAGRKAARGGSTPPVRWWREPLLHFLLLGGLLFAVDHVIVGRAEDPRTIVLAKDVDDEAKELFKASRGREPNADELNALRRTWLDNEVLYREGLAMQVDRGDDAIRERVIFKALSILETDIKQPPFDDALLRGWFEQHREKYDEPARYDFQEAVLSGDMTEAAATGFAHTLNTGAPGDSGAGLRVFKGRPHANIVQSYGEDFATALESTPPGEWRAIAGRDGWRVMQLTSTTPARPADFDTLRGVVLQDWTDAVMAQQRTDAVRKLAERYKIQIEAEQP</sequence>
<dbReference type="InterPro" id="IPR000297">
    <property type="entry name" value="PPIase_PpiC"/>
</dbReference>
<feature type="compositionally biased region" description="Low complexity" evidence="1">
    <location>
        <begin position="8"/>
        <end position="20"/>
    </location>
</feature>
<feature type="region of interest" description="Disordered" evidence="1">
    <location>
        <begin position="1"/>
        <end position="21"/>
    </location>
</feature>
<dbReference type="Proteomes" id="UP001336250">
    <property type="component" value="Unassembled WGS sequence"/>
</dbReference>
<dbReference type="Pfam" id="PF13145">
    <property type="entry name" value="Rotamase_2"/>
    <property type="match status" value="1"/>
</dbReference>
<evidence type="ECO:0000313" key="3">
    <source>
        <dbReference type="EMBL" id="MEF7613250.1"/>
    </source>
</evidence>
<comment type="caution">
    <text evidence="3">The sequence shown here is derived from an EMBL/GenBank/DDBJ whole genome shotgun (WGS) entry which is preliminary data.</text>
</comment>
<name>A0AAW9QDV6_9BURK</name>
<keyword evidence="3" id="KW-0413">Isomerase</keyword>
<evidence type="ECO:0000313" key="4">
    <source>
        <dbReference type="Proteomes" id="UP001336250"/>
    </source>
</evidence>
<feature type="domain" description="PpiC" evidence="2">
    <location>
        <begin position="136"/>
        <end position="250"/>
    </location>
</feature>
<reference evidence="3 4" key="1">
    <citation type="submission" date="2024-02" db="EMBL/GenBank/DDBJ databases">
        <title>Genome sequence of Aquincola sp. MAHUQ-54.</title>
        <authorList>
            <person name="Huq M.A."/>
        </authorList>
    </citation>
    <scope>NUCLEOTIDE SEQUENCE [LARGE SCALE GENOMIC DNA]</scope>
    <source>
        <strain evidence="3 4">MAHUQ-54</strain>
    </source>
</reference>
<dbReference type="GO" id="GO:0003755">
    <property type="term" value="F:peptidyl-prolyl cis-trans isomerase activity"/>
    <property type="evidence" value="ECO:0007669"/>
    <property type="project" value="InterPro"/>
</dbReference>
<accession>A0AAW9QDV6</accession>
<evidence type="ECO:0000256" key="1">
    <source>
        <dbReference type="SAM" id="MobiDB-lite"/>
    </source>
</evidence>
<gene>
    <name evidence="3" type="ORF">V4F39_04940</name>
</gene>
<proteinExistence type="predicted"/>
<keyword evidence="4" id="KW-1185">Reference proteome</keyword>
<dbReference type="AlphaFoldDB" id="A0AAW9QDV6"/>
<dbReference type="EMBL" id="JAZIBG010000017">
    <property type="protein sequence ID" value="MEF7613250.1"/>
    <property type="molecule type" value="Genomic_DNA"/>
</dbReference>